<evidence type="ECO:0008006" key="9">
    <source>
        <dbReference type="Google" id="ProtNLM"/>
    </source>
</evidence>
<evidence type="ECO:0000256" key="2">
    <source>
        <dbReference type="ARBA" id="ARBA00022692"/>
    </source>
</evidence>
<feature type="compositionally biased region" description="Pro residues" evidence="5">
    <location>
        <begin position="552"/>
        <end position="564"/>
    </location>
</feature>
<proteinExistence type="predicted"/>
<keyword evidence="8" id="KW-1185">Reference proteome</keyword>
<comment type="caution">
    <text evidence="7">The sequence shown here is derived from an EMBL/GenBank/DDBJ whole genome shotgun (WGS) entry which is preliminary data.</text>
</comment>
<dbReference type="Proteomes" id="UP000019462">
    <property type="component" value="Unassembled WGS sequence"/>
</dbReference>
<feature type="compositionally biased region" description="Low complexity" evidence="5">
    <location>
        <begin position="565"/>
        <end position="602"/>
    </location>
</feature>
<evidence type="ECO:0000313" key="7">
    <source>
        <dbReference type="EMBL" id="ETS61746.1"/>
    </source>
</evidence>
<name>W3VLY7_MOEAP</name>
<dbReference type="GO" id="GO:0016020">
    <property type="term" value="C:membrane"/>
    <property type="evidence" value="ECO:0007669"/>
    <property type="project" value="UniProtKB-SubCell"/>
</dbReference>
<feature type="transmembrane region" description="Helical" evidence="6">
    <location>
        <begin position="383"/>
        <end position="406"/>
    </location>
</feature>
<feature type="region of interest" description="Disordered" evidence="5">
    <location>
        <begin position="411"/>
        <end position="453"/>
    </location>
</feature>
<evidence type="ECO:0000256" key="4">
    <source>
        <dbReference type="ARBA" id="ARBA00023136"/>
    </source>
</evidence>
<keyword evidence="3 6" id="KW-1133">Transmembrane helix</keyword>
<dbReference type="HOGENOM" id="CLU_015810_0_0_1"/>
<dbReference type="EMBL" id="AWNI01000013">
    <property type="protein sequence ID" value="ETS61746.1"/>
    <property type="molecule type" value="Genomic_DNA"/>
</dbReference>
<organism evidence="7 8">
    <name type="scientific">Moesziomyces aphidis</name>
    <name type="common">Pseudozyma aphidis</name>
    <dbReference type="NCBI Taxonomy" id="84754"/>
    <lineage>
        <taxon>Eukaryota</taxon>
        <taxon>Fungi</taxon>
        <taxon>Dikarya</taxon>
        <taxon>Basidiomycota</taxon>
        <taxon>Ustilaginomycotina</taxon>
        <taxon>Ustilaginomycetes</taxon>
        <taxon>Ustilaginales</taxon>
        <taxon>Ustilaginaceae</taxon>
        <taxon>Moesziomyces</taxon>
    </lineage>
</organism>
<feature type="compositionally biased region" description="Polar residues" evidence="5">
    <location>
        <begin position="433"/>
        <end position="449"/>
    </location>
</feature>
<sequence length="873" mass="88488">MSECVQAGKQAGCAAEHVEQLDRESCFERLRLAVGEIASLGAVPDAAAASPLRFACFRSPVAAPLACLAALHVLNPLQQPKQQQQQQPPARPPNSPSSVPLQKLTHCLPPPAVCEESSSPFLLLAILVSTPCLSPSVWVSPSSLPDFEPRRVLRLSLLSSPPLGLLVVTRFDLASIGVRPKHPPKAAASESILSHPTSHPVTPHTSIVATAANMHFFSSIGLVAALLALAQLAQAAQVAVTQISCNYLYFTLSLTAAEARDAVYLGVYIGDNMISEIQFNSAYANTNTYQWYAPFFQGSGPTTSGTQDVTFRLLDTNEEPIAAYPRITQPLAFQCGTTLTTSTTALGTATSSSPRASNTSGGGSSGSANDSGSGSGSSSSTGAIAGGVAGGVAALVIVGLVAFCLMRKKKKQNQQQSRLRNDEADEAAFRAPNNDSTTSLATAPETANTPMMRDISTKNVFADPSTSAFSGAPSGTSTQYSALNNNAASSSNVGAGAGAAGAAAAAGGIGAAAIAARKQSRENTRARSPSHASDRRPSSEFSKDNSASPSSQAPPPVPALPTPMPAAASPKQNTMAAVPPANPSASAAASHPPYSASSPATANKDASVAPLAAGGAAAAAATTAAAAAAASNKDTKDKSSKWGFKRASKDTSTNKLPYPPAVPESSALAPSVETPSASSNSSTSKQSAEVPVPASPSRSFKVIPKPAAAPAAPAASTAGPSSPSIAPSENSLNRTPVFPPRSGPATPAGSIRGTNYSRAPSVASMTAGFADAPPMPSGASVSSAPVSEFGGNMAGVGAGRSFAASSGNSTKWHQQSYNIMPNFSHRALARSTQLDEDLIFGHLGMGLTPPPGPAGNGSETGSSKSRTDPFGDR</sequence>
<feature type="region of interest" description="Disordered" evidence="5">
    <location>
        <begin position="517"/>
        <end position="756"/>
    </location>
</feature>
<feature type="compositionally biased region" description="Basic and acidic residues" evidence="5">
    <location>
        <begin position="532"/>
        <end position="543"/>
    </location>
</feature>
<evidence type="ECO:0000256" key="3">
    <source>
        <dbReference type="ARBA" id="ARBA00022989"/>
    </source>
</evidence>
<evidence type="ECO:0000256" key="1">
    <source>
        <dbReference type="ARBA" id="ARBA00004167"/>
    </source>
</evidence>
<dbReference type="GO" id="GO:0071944">
    <property type="term" value="C:cell periphery"/>
    <property type="evidence" value="ECO:0007669"/>
    <property type="project" value="UniProtKB-ARBA"/>
</dbReference>
<feature type="region of interest" description="Disordered" evidence="5">
    <location>
        <begin position="79"/>
        <end position="102"/>
    </location>
</feature>
<dbReference type="InterPro" id="IPR051694">
    <property type="entry name" value="Immunoregulatory_rcpt-like"/>
</dbReference>
<gene>
    <name evidence="7" type="ORF">PaG_03841</name>
</gene>
<feature type="region of interest" description="Disordered" evidence="5">
    <location>
        <begin position="843"/>
        <end position="873"/>
    </location>
</feature>
<keyword evidence="4 6" id="KW-0472">Membrane</keyword>
<feature type="compositionally biased region" description="Low complexity" evidence="5">
    <location>
        <begin position="612"/>
        <end position="630"/>
    </location>
</feature>
<comment type="subcellular location">
    <subcellularLocation>
        <location evidence="1">Membrane</location>
        <topology evidence="1">Single-pass membrane protein</topology>
    </subcellularLocation>
</comment>
<feature type="compositionally biased region" description="Low complexity" evidence="5">
    <location>
        <begin position="704"/>
        <end position="728"/>
    </location>
</feature>
<evidence type="ECO:0000256" key="5">
    <source>
        <dbReference type="SAM" id="MobiDB-lite"/>
    </source>
</evidence>
<evidence type="ECO:0000313" key="8">
    <source>
        <dbReference type="Proteomes" id="UP000019462"/>
    </source>
</evidence>
<feature type="compositionally biased region" description="Low complexity" evidence="5">
    <location>
        <begin position="366"/>
        <end position="380"/>
    </location>
</feature>
<keyword evidence="2 6" id="KW-0812">Transmembrane</keyword>
<evidence type="ECO:0000256" key="6">
    <source>
        <dbReference type="SAM" id="Phobius"/>
    </source>
</evidence>
<protein>
    <recommendedName>
        <fullName evidence="9">Mid2 domain-containing protein</fullName>
    </recommendedName>
</protein>
<accession>W3VLY7</accession>
<dbReference type="AlphaFoldDB" id="W3VLY7"/>
<dbReference type="OrthoDB" id="2556539at2759"/>
<feature type="compositionally biased region" description="Low complexity" evidence="5">
    <location>
        <begin position="670"/>
        <end position="689"/>
    </location>
</feature>
<dbReference type="PANTHER" id="PTHR15549">
    <property type="entry name" value="PAIRED IMMUNOGLOBULIN-LIKE TYPE 2 RECEPTOR"/>
    <property type="match status" value="1"/>
</dbReference>
<feature type="region of interest" description="Disordered" evidence="5">
    <location>
        <begin position="345"/>
        <end position="380"/>
    </location>
</feature>
<feature type="compositionally biased region" description="Low complexity" evidence="5">
    <location>
        <begin position="79"/>
        <end position="88"/>
    </location>
</feature>
<reference evidence="7 8" key="1">
    <citation type="journal article" date="2014" name="Genome Announc.">
        <title>Genome sequence of the basidiomycetous fungus Pseudozyma aphidis DSM70725, an efficient producer of biosurfactant mannosylerythritol lipids.</title>
        <authorList>
            <person name="Lorenz S."/>
            <person name="Guenther M."/>
            <person name="Grumaz C."/>
            <person name="Rupp S."/>
            <person name="Zibek S."/>
            <person name="Sohn K."/>
        </authorList>
    </citation>
    <scope>NUCLEOTIDE SEQUENCE [LARGE SCALE GENOMIC DNA]</scope>
    <source>
        <strain evidence="8">ATCC 32657 / CBS 517.83 / DSM 70725 / JCM 10318 / NBRC 10182 / NRRL Y-7954 / St-0401</strain>
    </source>
</reference>
<feature type="compositionally biased region" description="Low complexity" evidence="5">
    <location>
        <begin position="345"/>
        <end position="359"/>
    </location>
</feature>